<gene>
    <name evidence="1" type="ORF">PVAR5_0279</name>
</gene>
<proteinExistence type="predicted"/>
<evidence type="ECO:0000313" key="1">
    <source>
        <dbReference type="EMBL" id="GAD91705.1"/>
    </source>
</evidence>
<protein>
    <submittedName>
        <fullName evidence="1">Uncharacterized protein</fullName>
    </submittedName>
</protein>
<evidence type="ECO:0000313" key="2">
    <source>
        <dbReference type="Proteomes" id="UP000018001"/>
    </source>
</evidence>
<keyword evidence="2" id="KW-1185">Reference proteome</keyword>
<organism evidence="1 2">
    <name type="scientific">Byssochlamys spectabilis (strain No. 5 / NBRC 109023)</name>
    <name type="common">Paecilomyces variotii</name>
    <dbReference type="NCBI Taxonomy" id="1356009"/>
    <lineage>
        <taxon>Eukaryota</taxon>
        <taxon>Fungi</taxon>
        <taxon>Dikarya</taxon>
        <taxon>Ascomycota</taxon>
        <taxon>Pezizomycotina</taxon>
        <taxon>Eurotiomycetes</taxon>
        <taxon>Eurotiomycetidae</taxon>
        <taxon>Eurotiales</taxon>
        <taxon>Thermoascaceae</taxon>
        <taxon>Paecilomyces</taxon>
    </lineage>
</organism>
<dbReference type="InParanoid" id="V5HQX2"/>
<dbReference type="EMBL" id="BAUL01000003">
    <property type="protein sequence ID" value="GAD91705.1"/>
    <property type="molecule type" value="Genomic_DNA"/>
</dbReference>
<dbReference type="Proteomes" id="UP000018001">
    <property type="component" value="Unassembled WGS sequence"/>
</dbReference>
<dbReference type="HOGENOM" id="CLU_943334_0_0_1"/>
<sequence length="295" mass="32730">MPMRWGDEGWLAAGEMAMTVGFGWNSRRMRVDGIADLPALDGGYSTAVALWVGSSSTKRCLRSMSMSAMASESQRVAGPAEGKKMDRVCDHGAESMGMNTYQILDKDSFMKVSGRRMLVLGGERWEVRRHRWVRAYEVSPEAKNGLGPVTWESGDIKQNSRLDSCESVVRRITPISLVSRIASSGPLHHLSYNYDPRRSLTTWCWAGNTQCFDKKRCESLDDRLTFAGLLASGAQDYGCSDPVSIEENNIMSGRYCSSLLSLATSKRRLVSPWPAAWVDQARLHKPKNGPRTLPG</sequence>
<dbReference type="AlphaFoldDB" id="V5HQX2"/>
<reference evidence="2" key="1">
    <citation type="journal article" date="2014" name="Genome Announc.">
        <title>Draft genome sequence of the formaldehyde-resistant fungus Byssochlamys spectabilis No. 5 (anamorph Paecilomyces variotii No. 5) (NBRC109023).</title>
        <authorList>
            <person name="Oka T."/>
            <person name="Ekino K."/>
            <person name="Fukuda K."/>
            <person name="Nomura Y."/>
        </authorList>
    </citation>
    <scope>NUCLEOTIDE SEQUENCE [LARGE SCALE GENOMIC DNA]</scope>
    <source>
        <strain evidence="2">No. 5 / NBRC 109023</strain>
    </source>
</reference>
<name>V5HQX2_BYSSN</name>
<accession>V5HQX2</accession>
<comment type="caution">
    <text evidence="1">The sequence shown here is derived from an EMBL/GenBank/DDBJ whole genome shotgun (WGS) entry which is preliminary data.</text>
</comment>